<evidence type="ECO:0000256" key="3">
    <source>
        <dbReference type="ARBA" id="ARBA00022692"/>
    </source>
</evidence>
<dbReference type="GO" id="GO:0016020">
    <property type="term" value="C:membrane"/>
    <property type="evidence" value="ECO:0007669"/>
    <property type="project" value="UniProtKB-SubCell"/>
</dbReference>
<feature type="transmembrane region" description="Helical" evidence="6">
    <location>
        <begin position="97"/>
        <end position="116"/>
    </location>
</feature>
<sequence>MAECGPVTFQEKLTLTIFLLAILLWSTASLTGFNITAIAMLAVVLSVITGLINWKKDACTDSAAWDTFVWMGGIIGLAGLLTKFGLVPWFATTVSGHLTGLSWPMILATLAIVYMYSHYAFASGTAHVVAMYIPFVTVSISAGVPPILAVLTFSFIAPIFQGLTHYSMGCAPIYFGSGYTSLRTWWIIGFVLSAIYLIIYALVGPMWWNILGLWG</sequence>
<dbReference type="Pfam" id="PF00939">
    <property type="entry name" value="Na_sulph_symp"/>
    <property type="match status" value="1"/>
</dbReference>
<evidence type="ECO:0000313" key="8">
    <source>
        <dbReference type="Proteomes" id="UP000006457"/>
    </source>
</evidence>
<feature type="transmembrane region" description="Helical" evidence="6">
    <location>
        <begin position="155"/>
        <end position="175"/>
    </location>
</feature>
<evidence type="ECO:0000256" key="5">
    <source>
        <dbReference type="ARBA" id="ARBA00023136"/>
    </source>
</evidence>
<evidence type="ECO:0000256" key="6">
    <source>
        <dbReference type="SAM" id="Phobius"/>
    </source>
</evidence>
<keyword evidence="4 6" id="KW-1133">Transmembrane helix</keyword>
<name>I3DBE0_9PAST</name>
<protein>
    <submittedName>
        <fullName evidence="7">2-oxoglutarate/malate translocator family protein</fullName>
    </submittedName>
</protein>
<feature type="transmembrane region" description="Helical" evidence="6">
    <location>
        <begin position="187"/>
        <end position="208"/>
    </location>
</feature>
<keyword evidence="8" id="KW-1185">Reference proteome</keyword>
<dbReference type="InterPro" id="IPR030676">
    <property type="entry name" value="CitT-rel"/>
</dbReference>
<dbReference type="Proteomes" id="UP000006457">
    <property type="component" value="Unassembled WGS sequence"/>
</dbReference>
<dbReference type="eggNOG" id="COG0471">
    <property type="taxonomic scope" value="Bacteria"/>
</dbReference>
<feature type="transmembrane region" description="Helical" evidence="6">
    <location>
        <begin position="128"/>
        <end position="149"/>
    </location>
</feature>
<dbReference type="PATRIC" id="fig|1095749.3.peg.1336"/>
<evidence type="ECO:0000256" key="2">
    <source>
        <dbReference type="ARBA" id="ARBA00007349"/>
    </source>
</evidence>
<dbReference type="AlphaFoldDB" id="I3DBE0"/>
<evidence type="ECO:0000256" key="1">
    <source>
        <dbReference type="ARBA" id="ARBA00004141"/>
    </source>
</evidence>
<keyword evidence="3 6" id="KW-0812">Transmembrane</keyword>
<feature type="transmembrane region" description="Helical" evidence="6">
    <location>
        <begin position="68"/>
        <end position="91"/>
    </location>
</feature>
<comment type="subcellular location">
    <subcellularLocation>
        <location evidence="1">Membrane</location>
        <topology evidence="1">Multi-pass membrane protein</topology>
    </subcellularLocation>
</comment>
<comment type="similarity">
    <text evidence="2">Belongs to the SLC13A/DASS transporter (TC 2.A.47) family. DIT1 subfamily.</text>
</comment>
<feature type="transmembrane region" description="Helical" evidence="6">
    <location>
        <begin position="15"/>
        <end position="48"/>
    </location>
</feature>
<accession>I3DBE0</accession>
<dbReference type="EMBL" id="AJSX01000033">
    <property type="protein sequence ID" value="EIJ69033.1"/>
    <property type="molecule type" value="Genomic_DNA"/>
</dbReference>
<dbReference type="GO" id="GO:0022857">
    <property type="term" value="F:transmembrane transporter activity"/>
    <property type="evidence" value="ECO:0007669"/>
    <property type="project" value="InterPro"/>
</dbReference>
<keyword evidence="5 6" id="KW-0472">Membrane</keyword>
<evidence type="ECO:0000256" key="4">
    <source>
        <dbReference type="ARBA" id="ARBA00022989"/>
    </source>
</evidence>
<proteinExistence type="inferred from homology"/>
<comment type="caution">
    <text evidence="7">The sequence shown here is derived from an EMBL/GenBank/DDBJ whole genome shotgun (WGS) entry which is preliminary data.</text>
</comment>
<dbReference type="PANTHER" id="PTHR42826">
    <property type="entry name" value="DICARBOXYLATE TRANSPORTER 2.1, CHLOROPLASTIC"/>
    <property type="match status" value="1"/>
</dbReference>
<dbReference type="InterPro" id="IPR001898">
    <property type="entry name" value="SLC13A/DASS"/>
</dbReference>
<evidence type="ECO:0000313" key="7">
    <source>
        <dbReference type="EMBL" id="EIJ69033.1"/>
    </source>
</evidence>
<reference evidence="7 8" key="1">
    <citation type="submission" date="2012-03" db="EMBL/GenBank/DDBJ databases">
        <authorList>
            <person name="Harkins D.M."/>
            <person name="Madupu R."/>
            <person name="Durkin A.S."/>
            <person name="Torralba M."/>
            <person name="Methe B."/>
            <person name="Sutton G.G."/>
            <person name="Nelson K.E."/>
        </authorList>
    </citation>
    <scope>NUCLEOTIDE SEQUENCE [LARGE SCALE GENOMIC DNA]</scope>
    <source>
        <strain evidence="7 8">CCUG 2042</strain>
    </source>
</reference>
<organism evidence="7 8">
    <name type="scientific">Pasteurella bettyae CCUG 2042</name>
    <dbReference type="NCBI Taxonomy" id="1095749"/>
    <lineage>
        <taxon>Bacteria</taxon>
        <taxon>Pseudomonadati</taxon>
        <taxon>Pseudomonadota</taxon>
        <taxon>Gammaproteobacteria</taxon>
        <taxon>Pasteurellales</taxon>
        <taxon>Pasteurellaceae</taxon>
        <taxon>Pasteurella</taxon>
    </lineage>
</organism>
<gene>
    <name evidence="7" type="ORF">HMPREF1052_0399</name>
</gene>